<keyword evidence="1 3" id="KW-0378">Hydrolase</keyword>
<feature type="domain" description="Dienelactone hydrolase" evidence="2">
    <location>
        <begin position="34"/>
        <end position="290"/>
    </location>
</feature>
<dbReference type="PANTHER" id="PTHR22946:SF9">
    <property type="entry name" value="POLYKETIDE TRANSFERASE AF380"/>
    <property type="match status" value="1"/>
</dbReference>
<protein>
    <submittedName>
        <fullName evidence="3">Dienelactone hydrolase</fullName>
    </submittedName>
</protein>
<dbReference type="PANTHER" id="PTHR22946">
    <property type="entry name" value="DIENELACTONE HYDROLASE DOMAIN-CONTAINING PROTEIN-RELATED"/>
    <property type="match status" value="1"/>
</dbReference>
<evidence type="ECO:0000313" key="4">
    <source>
        <dbReference type="Proteomes" id="UP000295565"/>
    </source>
</evidence>
<dbReference type="Gene3D" id="3.40.50.1820">
    <property type="entry name" value="alpha/beta hydrolase"/>
    <property type="match status" value="1"/>
</dbReference>
<dbReference type="EMBL" id="SMGD01000001">
    <property type="protein sequence ID" value="TCK63962.1"/>
    <property type="molecule type" value="Genomic_DNA"/>
</dbReference>
<organism evidence="3 4">
    <name type="scientific">Celerinatantimonas diazotrophica</name>
    <dbReference type="NCBI Taxonomy" id="412034"/>
    <lineage>
        <taxon>Bacteria</taxon>
        <taxon>Pseudomonadati</taxon>
        <taxon>Pseudomonadota</taxon>
        <taxon>Gammaproteobacteria</taxon>
        <taxon>Celerinatantimonadaceae</taxon>
        <taxon>Celerinatantimonas</taxon>
    </lineage>
</organism>
<dbReference type="OrthoDB" id="9805123at2"/>
<dbReference type="RefSeq" id="WP_131910960.1">
    <property type="nucleotide sequence ID" value="NZ_OU594967.1"/>
</dbReference>
<dbReference type="InterPro" id="IPR002925">
    <property type="entry name" value="Dienelactn_hydro"/>
</dbReference>
<accession>A0A4R1KGW8</accession>
<name>A0A4R1KGW8_9GAMM</name>
<dbReference type="GO" id="GO:0052689">
    <property type="term" value="F:carboxylic ester hydrolase activity"/>
    <property type="evidence" value="ECO:0007669"/>
    <property type="project" value="UniProtKB-ARBA"/>
</dbReference>
<proteinExistence type="predicted"/>
<dbReference type="InterPro" id="IPR029058">
    <property type="entry name" value="AB_hydrolase_fold"/>
</dbReference>
<dbReference type="SUPFAM" id="SSF53474">
    <property type="entry name" value="alpha/beta-Hydrolases"/>
    <property type="match status" value="1"/>
</dbReference>
<gene>
    <name evidence="3" type="ORF">EV690_0076</name>
</gene>
<evidence type="ECO:0000259" key="2">
    <source>
        <dbReference type="Pfam" id="PF01738"/>
    </source>
</evidence>
<reference evidence="3 4" key="1">
    <citation type="submission" date="2019-03" db="EMBL/GenBank/DDBJ databases">
        <title>Genomic Encyclopedia of Type Strains, Phase IV (KMG-IV): sequencing the most valuable type-strain genomes for metagenomic binning, comparative biology and taxonomic classification.</title>
        <authorList>
            <person name="Goeker M."/>
        </authorList>
    </citation>
    <scope>NUCLEOTIDE SEQUENCE [LARGE SCALE GENOMIC DNA]</scope>
    <source>
        <strain evidence="3 4">DSM 18577</strain>
    </source>
</reference>
<keyword evidence="4" id="KW-1185">Reference proteome</keyword>
<dbReference type="Proteomes" id="UP000295565">
    <property type="component" value="Unassembled WGS sequence"/>
</dbReference>
<dbReference type="InterPro" id="IPR050261">
    <property type="entry name" value="FrsA_esterase"/>
</dbReference>
<comment type="caution">
    <text evidence="3">The sequence shown here is derived from an EMBL/GenBank/DDBJ whole genome shotgun (WGS) entry which is preliminary data.</text>
</comment>
<dbReference type="Pfam" id="PF01738">
    <property type="entry name" value="DLH"/>
    <property type="match status" value="1"/>
</dbReference>
<evidence type="ECO:0000256" key="1">
    <source>
        <dbReference type="ARBA" id="ARBA00022801"/>
    </source>
</evidence>
<sequence>MQTQIIPLRSHTYTDAQLLANQVGEEVTIAGVLRLVHSQNNPVVVLLHGSGGYREFIDHWVLLLNQHHFSTLVIDSFTGRGLTDVGANQQSLGRLASIADAYAALAYLKMHPQVDSQHIFLQGFSRGGQGALYAAMQRFAKRWGYHNDGFKAVASFYPNCCFEYLSDTEVINSPIRIFHGMADDYNPIDASIKYVERAKANGADIELFQYPDSHHGFDGKSLPTLSLLPNAQSTRNCRIIETQPGVLINKATGQPFTYQDPQIETGVHVGYNAKAATKAQQQLLDFFKQIRDKS</sequence>
<dbReference type="AlphaFoldDB" id="A0A4R1KGW8"/>
<evidence type="ECO:0000313" key="3">
    <source>
        <dbReference type="EMBL" id="TCK63962.1"/>
    </source>
</evidence>